<dbReference type="PROSITE" id="PS50928">
    <property type="entry name" value="ABC_TM1"/>
    <property type="match status" value="1"/>
</dbReference>
<dbReference type="CDD" id="cd06261">
    <property type="entry name" value="TM_PBP2"/>
    <property type="match status" value="1"/>
</dbReference>
<keyword evidence="2 7" id="KW-0813">Transport</keyword>
<organism evidence="9 10">
    <name type="scientific">Waltera intestinalis</name>
    <dbReference type="NCBI Taxonomy" id="2606635"/>
    <lineage>
        <taxon>Bacteria</taxon>
        <taxon>Bacillati</taxon>
        <taxon>Bacillota</taxon>
        <taxon>Clostridia</taxon>
        <taxon>Lachnospirales</taxon>
        <taxon>Lachnospiraceae</taxon>
        <taxon>Waltera</taxon>
    </lineage>
</organism>
<dbReference type="InterPro" id="IPR035906">
    <property type="entry name" value="MetI-like_sf"/>
</dbReference>
<evidence type="ECO:0000256" key="6">
    <source>
        <dbReference type="ARBA" id="ARBA00023136"/>
    </source>
</evidence>
<evidence type="ECO:0000256" key="1">
    <source>
        <dbReference type="ARBA" id="ARBA00004651"/>
    </source>
</evidence>
<comment type="caution">
    <text evidence="9">The sequence shown here is derived from an EMBL/GenBank/DDBJ whole genome shotgun (WGS) entry which is preliminary data.</text>
</comment>
<evidence type="ECO:0000256" key="3">
    <source>
        <dbReference type="ARBA" id="ARBA00022475"/>
    </source>
</evidence>
<dbReference type="GO" id="GO:0055085">
    <property type="term" value="P:transmembrane transport"/>
    <property type="evidence" value="ECO:0007669"/>
    <property type="project" value="InterPro"/>
</dbReference>
<protein>
    <submittedName>
        <fullName evidence="9">Carbohydrate ABC transporter permease</fullName>
    </submittedName>
</protein>
<evidence type="ECO:0000313" key="10">
    <source>
        <dbReference type="Proteomes" id="UP000476055"/>
    </source>
</evidence>
<feature type="domain" description="ABC transmembrane type-1" evidence="8">
    <location>
        <begin position="87"/>
        <end position="278"/>
    </location>
</feature>
<keyword evidence="4 7" id="KW-0812">Transmembrane</keyword>
<feature type="transmembrane region" description="Helical" evidence="7">
    <location>
        <begin position="197"/>
        <end position="222"/>
    </location>
</feature>
<gene>
    <name evidence="9" type="ORF">FYJ59_06955</name>
</gene>
<evidence type="ECO:0000256" key="5">
    <source>
        <dbReference type="ARBA" id="ARBA00022989"/>
    </source>
</evidence>
<feature type="transmembrane region" description="Helical" evidence="7">
    <location>
        <begin position="156"/>
        <end position="176"/>
    </location>
</feature>
<evidence type="ECO:0000256" key="2">
    <source>
        <dbReference type="ARBA" id="ARBA00022448"/>
    </source>
</evidence>
<evidence type="ECO:0000313" key="9">
    <source>
        <dbReference type="EMBL" id="MST57983.1"/>
    </source>
</evidence>
<evidence type="ECO:0000259" key="8">
    <source>
        <dbReference type="PROSITE" id="PS50928"/>
    </source>
</evidence>
<keyword evidence="10" id="KW-1185">Reference proteome</keyword>
<dbReference type="GO" id="GO:0005886">
    <property type="term" value="C:plasma membrane"/>
    <property type="evidence" value="ECO:0007669"/>
    <property type="project" value="UniProtKB-SubCell"/>
</dbReference>
<accession>A0A6L5YIW1</accession>
<dbReference type="Gene3D" id="1.10.3720.10">
    <property type="entry name" value="MetI-like"/>
    <property type="match status" value="1"/>
</dbReference>
<keyword evidence="6 7" id="KW-0472">Membrane</keyword>
<feature type="transmembrane region" description="Helical" evidence="7">
    <location>
        <begin position="29"/>
        <end position="50"/>
    </location>
</feature>
<name>A0A6L5YIW1_9FIRM</name>
<feature type="transmembrane region" description="Helical" evidence="7">
    <location>
        <begin position="91"/>
        <end position="112"/>
    </location>
</feature>
<dbReference type="EMBL" id="VUMU01000006">
    <property type="protein sequence ID" value="MST57983.1"/>
    <property type="molecule type" value="Genomic_DNA"/>
</dbReference>
<feature type="transmembrane region" description="Helical" evidence="7">
    <location>
        <begin position="260"/>
        <end position="278"/>
    </location>
</feature>
<dbReference type="PANTHER" id="PTHR43744">
    <property type="entry name" value="ABC TRANSPORTER PERMEASE PROTEIN MG189-RELATED-RELATED"/>
    <property type="match status" value="1"/>
</dbReference>
<evidence type="ECO:0000256" key="7">
    <source>
        <dbReference type="RuleBase" id="RU363032"/>
    </source>
</evidence>
<dbReference type="Pfam" id="PF00528">
    <property type="entry name" value="BPD_transp_1"/>
    <property type="match status" value="1"/>
</dbReference>
<comment type="subcellular location">
    <subcellularLocation>
        <location evidence="1 7">Cell membrane</location>
        <topology evidence="1 7">Multi-pass membrane protein</topology>
    </subcellularLocation>
</comment>
<feature type="transmembrane region" description="Helical" evidence="7">
    <location>
        <begin position="124"/>
        <end position="144"/>
    </location>
</feature>
<comment type="similarity">
    <text evidence="7">Belongs to the binding-protein-dependent transport system permease family.</text>
</comment>
<proteinExistence type="inferred from homology"/>
<dbReference type="PANTHER" id="PTHR43744:SF3">
    <property type="entry name" value="LACTOSE TRANSPORT SYSTEM PERMEASE PROTEIN LACG"/>
    <property type="match status" value="1"/>
</dbReference>
<keyword evidence="5 7" id="KW-1133">Transmembrane helix</keyword>
<keyword evidence="3" id="KW-1003">Cell membrane</keyword>
<dbReference type="AlphaFoldDB" id="A0A6L5YIW1"/>
<evidence type="ECO:0000256" key="4">
    <source>
        <dbReference type="ARBA" id="ARBA00022692"/>
    </source>
</evidence>
<dbReference type="SUPFAM" id="SSF161098">
    <property type="entry name" value="MetI-like"/>
    <property type="match status" value="1"/>
</dbReference>
<dbReference type="InterPro" id="IPR000515">
    <property type="entry name" value="MetI-like"/>
</dbReference>
<reference evidence="9 10" key="1">
    <citation type="submission" date="2019-08" db="EMBL/GenBank/DDBJ databases">
        <title>In-depth cultivation of the pig gut microbiome towards novel bacterial diversity and tailored functional studies.</title>
        <authorList>
            <person name="Wylensek D."/>
            <person name="Hitch T.C.A."/>
            <person name="Clavel T."/>
        </authorList>
    </citation>
    <scope>NUCLEOTIDE SEQUENCE [LARGE SCALE GENOMIC DNA]</scope>
    <source>
        <strain evidence="9 10">WCA3-601-WT-6H</strain>
    </source>
</reference>
<sequence length="292" mass="33068">MEKIMDIKYSAVKAPMRGRVHHPVRLGRILVYGVMFLLLTVSLIPLVWVVRTAFIPRELTLDLTAVAWPTLENFRRVLAAAPFGKYYGNTIFIVVGVLVIQFVLITLAGYAFARIDFYGSKALFVLFLSQLMIAPEVLILPNYSMMAKWGLTDTKIGIMLPFFASAMGTLIVRQTIKTIPYELEEAAKMDGANLFQILWRVYVPLLKPAYISFGMISASFQWNNFLWPLVMTDSVEKRPLSLGLAMFAMSYETGMQWSDVSAATVLVCAPLLILFFVFQRQFMESFMHSGIK</sequence>
<dbReference type="Proteomes" id="UP000476055">
    <property type="component" value="Unassembled WGS sequence"/>
</dbReference>